<keyword evidence="2" id="KW-1185">Reference proteome</keyword>
<organism evidence="1 2">
    <name type="scientific">Ficus carica</name>
    <name type="common">Common fig</name>
    <dbReference type="NCBI Taxonomy" id="3494"/>
    <lineage>
        <taxon>Eukaryota</taxon>
        <taxon>Viridiplantae</taxon>
        <taxon>Streptophyta</taxon>
        <taxon>Embryophyta</taxon>
        <taxon>Tracheophyta</taxon>
        <taxon>Spermatophyta</taxon>
        <taxon>Magnoliopsida</taxon>
        <taxon>eudicotyledons</taxon>
        <taxon>Gunneridae</taxon>
        <taxon>Pentapetalae</taxon>
        <taxon>rosids</taxon>
        <taxon>fabids</taxon>
        <taxon>Rosales</taxon>
        <taxon>Moraceae</taxon>
        <taxon>Ficeae</taxon>
        <taxon>Ficus</taxon>
    </lineage>
</organism>
<name>A0AA88EFD9_FICCA</name>
<proteinExistence type="predicted"/>
<gene>
    <name evidence="1" type="ORF">TIFTF001_055377</name>
</gene>
<evidence type="ECO:0000313" key="1">
    <source>
        <dbReference type="EMBL" id="GMN73862.1"/>
    </source>
</evidence>
<evidence type="ECO:0000313" key="2">
    <source>
        <dbReference type="Proteomes" id="UP001187192"/>
    </source>
</evidence>
<protein>
    <submittedName>
        <fullName evidence="1">Uncharacterized protein</fullName>
    </submittedName>
</protein>
<dbReference type="Proteomes" id="UP001187192">
    <property type="component" value="Unassembled WGS sequence"/>
</dbReference>
<feature type="non-terminal residue" evidence="1">
    <location>
        <position position="84"/>
    </location>
</feature>
<dbReference type="EMBL" id="BTGU01017200">
    <property type="protein sequence ID" value="GMN73862.1"/>
    <property type="molecule type" value="Genomic_DNA"/>
</dbReference>
<dbReference type="AlphaFoldDB" id="A0AA88EFD9"/>
<sequence length="84" mass="9229">MVFHNVQVSIGGKYLEPWSVDSENTSYLGLLQDIASQTSGPISPNFNGMVVRIQASIKRGELELEIVDDGSLMRMFGLNSNPND</sequence>
<accession>A0AA88EFD9</accession>
<comment type="caution">
    <text evidence="1">The sequence shown here is derived from an EMBL/GenBank/DDBJ whole genome shotgun (WGS) entry which is preliminary data.</text>
</comment>
<reference evidence="1" key="1">
    <citation type="submission" date="2023-07" db="EMBL/GenBank/DDBJ databases">
        <title>draft genome sequence of fig (Ficus carica).</title>
        <authorList>
            <person name="Takahashi T."/>
            <person name="Nishimura K."/>
        </authorList>
    </citation>
    <scope>NUCLEOTIDE SEQUENCE</scope>
</reference>